<evidence type="ECO:0000256" key="7">
    <source>
        <dbReference type="ARBA" id="ARBA00023186"/>
    </source>
</evidence>
<dbReference type="Gene3D" id="3.30.70.1050">
    <property type="entry name" value="Trigger factor ribosome-binding domain"/>
    <property type="match status" value="1"/>
</dbReference>
<evidence type="ECO:0000256" key="5">
    <source>
        <dbReference type="ARBA" id="ARBA00022618"/>
    </source>
</evidence>
<dbReference type="EMBL" id="JADOUE010000001">
    <property type="protein sequence ID" value="MBG6122185.1"/>
    <property type="molecule type" value="Genomic_DNA"/>
</dbReference>
<dbReference type="PANTHER" id="PTHR30560:SF3">
    <property type="entry name" value="TRIGGER FACTOR-LIKE PROTEIN TIG, CHLOROPLASTIC"/>
    <property type="match status" value="1"/>
</dbReference>
<dbReference type="Proteomes" id="UP000658613">
    <property type="component" value="Unassembled WGS sequence"/>
</dbReference>
<accession>A0A931E253</accession>
<comment type="domain">
    <text evidence="11">Consists of 3 domains; the N-terminus binds the ribosome, the middle domain has PPIase activity, while the C-terminus has intrinsic chaperone activity on its own.</text>
</comment>
<keyword evidence="7 11" id="KW-0143">Chaperone</keyword>
<keyword evidence="11" id="KW-0963">Cytoplasm</keyword>
<comment type="subcellular location">
    <subcellularLocation>
        <location evidence="11">Cytoplasm</location>
    </subcellularLocation>
    <text evidence="11">About half TF is bound to the ribosome near the polypeptide exit tunnel while the other half is free in the cytoplasm.</text>
</comment>
<dbReference type="GO" id="GO:0044183">
    <property type="term" value="F:protein folding chaperone"/>
    <property type="evidence" value="ECO:0007669"/>
    <property type="project" value="TreeGrafter"/>
</dbReference>
<dbReference type="Pfam" id="PF05698">
    <property type="entry name" value="Trigger_C"/>
    <property type="match status" value="1"/>
</dbReference>
<evidence type="ECO:0000256" key="8">
    <source>
        <dbReference type="ARBA" id="ARBA00023235"/>
    </source>
</evidence>
<comment type="caution">
    <text evidence="16">The sequence shown here is derived from an EMBL/GenBank/DDBJ whole genome shotgun (WGS) entry which is preliminary data.</text>
</comment>
<dbReference type="NCBIfam" id="TIGR00115">
    <property type="entry name" value="tig"/>
    <property type="match status" value="1"/>
</dbReference>
<dbReference type="Pfam" id="PF00254">
    <property type="entry name" value="FKBP_C"/>
    <property type="match status" value="1"/>
</dbReference>
<dbReference type="InterPro" id="IPR008881">
    <property type="entry name" value="Trigger_fac_ribosome-bd_bac"/>
</dbReference>
<comment type="similarity">
    <text evidence="2 11 13">Belongs to the FKBP-type PPIase family. Tig subfamily.</text>
</comment>
<keyword evidence="17" id="KW-1185">Reference proteome</keyword>
<evidence type="ECO:0000256" key="6">
    <source>
        <dbReference type="ARBA" id="ARBA00023110"/>
    </source>
</evidence>
<feature type="compositionally biased region" description="Acidic residues" evidence="14">
    <location>
        <begin position="441"/>
        <end position="463"/>
    </location>
</feature>
<keyword evidence="5 11" id="KW-0132">Cell division</keyword>
<feature type="region of interest" description="Disordered" evidence="14">
    <location>
        <begin position="440"/>
        <end position="500"/>
    </location>
</feature>
<evidence type="ECO:0000256" key="10">
    <source>
        <dbReference type="ARBA" id="ARBA00029986"/>
    </source>
</evidence>
<evidence type="ECO:0000313" key="16">
    <source>
        <dbReference type="EMBL" id="MBG6122185.1"/>
    </source>
</evidence>
<keyword evidence="9 11" id="KW-0131">Cell cycle</keyword>
<organism evidence="16 17">
    <name type="scientific">Corynebacterium aquatimens</name>
    <dbReference type="NCBI Taxonomy" id="1190508"/>
    <lineage>
        <taxon>Bacteria</taxon>
        <taxon>Bacillati</taxon>
        <taxon>Actinomycetota</taxon>
        <taxon>Actinomycetes</taxon>
        <taxon>Mycobacteriales</taxon>
        <taxon>Corynebacteriaceae</taxon>
        <taxon>Corynebacterium</taxon>
    </lineage>
</organism>
<dbReference type="PIRSF" id="PIRSF003095">
    <property type="entry name" value="Trigger_factor"/>
    <property type="match status" value="1"/>
</dbReference>
<dbReference type="InterPro" id="IPR008880">
    <property type="entry name" value="Trigger_fac_C"/>
</dbReference>
<dbReference type="InterPro" id="IPR001179">
    <property type="entry name" value="PPIase_FKBP_dom"/>
</dbReference>
<dbReference type="SUPFAM" id="SSF102735">
    <property type="entry name" value="Trigger factor ribosome-binding domain"/>
    <property type="match status" value="1"/>
</dbReference>
<dbReference type="InterPro" id="IPR027304">
    <property type="entry name" value="Trigger_fact/SurA_dom_sf"/>
</dbReference>
<evidence type="ECO:0000256" key="3">
    <source>
        <dbReference type="ARBA" id="ARBA00013194"/>
    </source>
</evidence>
<dbReference type="PROSITE" id="PS50059">
    <property type="entry name" value="FKBP_PPIASE"/>
    <property type="match status" value="1"/>
</dbReference>
<gene>
    <name evidence="11" type="primary">tig</name>
    <name evidence="16" type="ORF">IW254_001154</name>
</gene>
<reference evidence="16" key="1">
    <citation type="submission" date="2020-11" db="EMBL/GenBank/DDBJ databases">
        <title>Sequencing the genomes of 1000 actinobacteria strains.</title>
        <authorList>
            <person name="Klenk H.-P."/>
        </authorList>
    </citation>
    <scope>NUCLEOTIDE SEQUENCE</scope>
    <source>
        <strain evidence="16">DSM 45632</strain>
    </source>
</reference>
<dbReference type="Gene3D" id="3.10.50.40">
    <property type="match status" value="1"/>
</dbReference>
<evidence type="ECO:0000256" key="1">
    <source>
        <dbReference type="ARBA" id="ARBA00000971"/>
    </source>
</evidence>
<dbReference type="InterPro" id="IPR005215">
    <property type="entry name" value="Trig_fac"/>
</dbReference>
<dbReference type="GO" id="GO:0005737">
    <property type="term" value="C:cytoplasm"/>
    <property type="evidence" value="ECO:0007669"/>
    <property type="project" value="UniProtKB-SubCell"/>
</dbReference>
<feature type="compositionally biased region" description="Low complexity" evidence="14">
    <location>
        <begin position="469"/>
        <end position="481"/>
    </location>
</feature>
<evidence type="ECO:0000256" key="14">
    <source>
        <dbReference type="SAM" id="MobiDB-lite"/>
    </source>
</evidence>
<dbReference type="InterPro" id="IPR036611">
    <property type="entry name" value="Trigger_fac_ribosome-bd_sf"/>
</dbReference>
<dbReference type="InterPro" id="IPR037041">
    <property type="entry name" value="Trigger_fac_C_sf"/>
</dbReference>
<name>A0A931E253_9CORY</name>
<dbReference type="HAMAP" id="MF_00303">
    <property type="entry name" value="Trigger_factor_Tig"/>
    <property type="match status" value="1"/>
</dbReference>
<protein>
    <recommendedName>
        <fullName evidence="4 11">Trigger factor</fullName>
        <shortName evidence="11">TF</shortName>
        <ecNumber evidence="3 11">5.2.1.8</ecNumber>
    </recommendedName>
    <alternativeName>
        <fullName evidence="10 11">PPIase</fullName>
    </alternativeName>
</protein>
<evidence type="ECO:0000256" key="2">
    <source>
        <dbReference type="ARBA" id="ARBA00005464"/>
    </source>
</evidence>
<dbReference type="EC" id="5.2.1.8" evidence="3 11"/>
<keyword evidence="6 11" id="KW-0697">Rotamase</keyword>
<dbReference type="InterPro" id="IPR046357">
    <property type="entry name" value="PPIase_dom_sf"/>
</dbReference>
<dbReference type="GO" id="GO:0051301">
    <property type="term" value="P:cell division"/>
    <property type="evidence" value="ECO:0007669"/>
    <property type="project" value="UniProtKB-KW"/>
</dbReference>
<feature type="domain" description="PPIase FKBP-type" evidence="15">
    <location>
        <begin position="179"/>
        <end position="238"/>
    </location>
</feature>
<sequence>MPNFLKIIVNEDQESRSVKTSVDKLSDTRVKLTVEVPFEELGSEIDQAYKAIAQQVNIPGFRRGKAPRQLIDARVGRGPILEQVVNDMLPTRYEQAVMENDLQVIGSPEIEITKLEDNNVVEFVAQIDVRPTIEVPDFSEISVTVPTLKVDDEAVDEELENLRARFGELKDTTRKLKKGDFAVIDLEASIDGVTIDEASTEGISYEVGRDDLIEGLDKAIKGLKTGEEAEFEATIEYGEHKGEKANVKVTVQQTKERTLPELDDEFAQMASPHDTVEELREATAEQVRENGKAQQAANIRDEVLKAALEKASFELPAAIVEEQVQTQYNQLLAQVGNDEAVLAQLMEAQGTTREEFDAEARKNAEDSVRTQLFLDAVADVESPEVTQQELSDHIVFTAQSYGMSPQEFVQQLTQTNQMMNLWADVRRGKALAAAISRTTVTDEDGNSVDPEEYFGEIEDEETENISTGAEAPEAEAPAADAPEADAPEAEASEAEATEDE</sequence>
<evidence type="ECO:0000256" key="9">
    <source>
        <dbReference type="ARBA" id="ARBA00023306"/>
    </source>
</evidence>
<dbReference type="GO" id="GO:0015031">
    <property type="term" value="P:protein transport"/>
    <property type="evidence" value="ECO:0007669"/>
    <property type="project" value="UniProtKB-UniRule"/>
</dbReference>
<dbReference type="Gene3D" id="1.10.3120.10">
    <property type="entry name" value="Trigger factor, C-terminal domain"/>
    <property type="match status" value="1"/>
</dbReference>
<proteinExistence type="inferred from homology"/>
<dbReference type="PANTHER" id="PTHR30560">
    <property type="entry name" value="TRIGGER FACTOR CHAPERONE AND PEPTIDYL-PROLYL CIS/TRANS ISOMERASE"/>
    <property type="match status" value="1"/>
</dbReference>
<evidence type="ECO:0000313" key="17">
    <source>
        <dbReference type="Proteomes" id="UP000658613"/>
    </source>
</evidence>
<dbReference type="GO" id="GO:0043335">
    <property type="term" value="P:protein unfolding"/>
    <property type="evidence" value="ECO:0007669"/>
    <property type="project" value="TreeGrafter"/>
</dbReference>
<keyword evidence="8 11" id="KW-0413">Isomerase</keyword>
<dbReference type="SUPFAM" id="SSF109998">
    <property type="entry name" value="Triger factor/SurA peptide-binding domain-like"/>
    <property type="match status" value="1"/>
</dbReference>
<feature type="compositionally biased region" description="Acidic residues" evidence="14">
    <location>
        <begin position="482"/>
        <end position="500"/>
    </location>
</feature>
<dbReference type="GO" id="GO:0003755">
    <property type="term" value="F:peptidyl-prolyl cis-trans isomerase activity"/>
    <property type="evidence" value="ECO:0007669"/>
    <property type="project" value="UniProtKB-UniRule"/>
</dbReference>
<dbReference type="GO" id="GO:0051083">
    <property type="term" value="P:'de novo' cotranslational protein folding"/>
    <property type="evidence" value="ECO:0007669"/>
    <property type="project" value="TreeGrafter"/>
</dbReference>
<dbReference type="SUPFAM" id="SSF54534">
    <property type="entry name" value="FKBP-like"/>
    <property type="match status" value="1"/>
</dbReference>
<dbReference type="Pfam" id="PF05697">
    <property type="entry name" value="Trigger_N"/>
    <property type="match status" value="1"/>
</dbReference>
<evidence type="ECO:0000256" key="11">
    <source>
        <dbReference type="HAMAP-Rule" id="MF_00303"/>
    </source>
</evidence>
<dbReference type="GO" id="GO:0043022">
    <property type="term" value="F:ribosome binding"/>
    <property type="evidence" value="ECO:0007669"/>
    <property type="project" value="TreeGrafter"/>
</dbReference>
<comment type="catalytic activity">
    <reaction evidence="1 11 12">
        <text>[protein]-peptidylproline (omega=180) = [protein]-peptidylproline (omega=0)</text>
        <dbReference type="Rhea" id="RHEA:16237"/>
        <dbReference type="Rhea" id="RHEA-COMP:10747"/>
        <dbReference type="Rhea" id="RHEA-COMP:10748"/>
        <dbReference type="ChEBI" id="CHEBI:83833"/>
        <dbReference type="ChEBI" id="CHEBI:83834"/>
        <dbReference type="EC" id="5.2.1.8"/>
    </reaction>
</comment>
<evidence type="ECO:0000256" key="13">
    <source>
        <dbReference type="RuleBase" id="RU003914"/>
    </source>
</evidence>
<evidence type="ECO:0000259" key="15">
    <source>
        <dbReference type="PROSITE" id="PS50059"/>
    </source>
</evidence>
<evidence type="ECO:0000256" key="12">
    <source>
        <dbReference type="PROSITE-ProRule" id="PRU00277"/>
    </source>
</evidence>
<comment type="function">
    <text evidence="11">Involved in protein export. Acts as a chaperone by maintaining the newly synthesized protein in an open conformation. Functions as a peptidyl-prolyl cis-trans isomerase.</text>
</comment>
<dbReference type="AlphaFoldDB" id="A0A931E253"/>
<evidence type="ECO:0000256" key="4">
    <source>
        <dbReference type="ARBA" id="ARBA00016902"/>
    </source>
</evidence>